<dbReference type="InterPro" id="IPR051547">
    <property type="entry name" value="TDP2-like"/>
</dbReference>
<dbReference type="EMBL" id="JBHSIT010000022">
    <property type="protein sequence ID" value="MFC4913955.1"/>
    <property type="molecule type" value="Genomic_DNA"/>
</dbReference>
<keyword evidence="6" id="KW-0378">Hydrolase</keyword>
<proteinExistence type="predicted"/>
<keyword evidence="3" id="KW-0540">Nuclease</keyword>
<evidence type="ECO:0000256" key="2">
    <source>
        <dbReference type="ARBA" id="ARBA00001946"/>
    </source>
</evidence>
<keyword evidence="10" id="KW-0255">Endonuclease</keyword>
<evidence type="ECO:0000259" key="9">
    <source>
        <dbReference type="Pfam" id="PF03372"/>
    </source>
</evidence>
<keyword evidence="4" id="KW-0479">Metal-binding</keyword>
<dbReference type="InterPro" id="IPR036691">
    <property type="entry name" value="Endo/exonu/phosph_ase_sf"/>
</dbReference>
<evidence type="ECO:0000256" key="6">
    <source>
        <dbReference type="ARBA" id="ARBA00022801"/>
    </source>
</evidence>
<dbReference type="Proteomes" id="UP001595872">
    <property type="component" value="Unassembled WGS sequence"/>
</dbReference>
<evidence type="ECO:0000256" key="1">
    <source>
        <dbReference type="ARBA" id="ARBA00001936"/>
    </source>
</evidence>
<organism evidence="10 11">
    <name type="scientific">Actinomadura gamaensis</name>
    <dbReference type="NCBI Taxonomy" id="1763541"/>
    <lineage>
        <taxon>Bacteria</taxon>
        <taxon>Bacillati</taxon>
        <taxon>Actinomycetota</taxon>
        <taxon>Actinomycetes</taxon>
        <taxon>Streptosporangiales</taxon>
        <taxon>Thermomonosporaceae</taxon>
        <taxon>Actinomadura</taxon>
    </lineage>
</organism>
<evidence type="ECO:0000256" key="3">
    <source>
        <dbReference type="ARBA" id="ARBA00022722"/>
    </source>
</evidence>
<keyword evidence="11" id="KW-1185">Reference proteome</keyword>
<dbReference type="RefSeq" id="WP_378265385.1">
    <property type="nucleotide sequence ID" value="NZ_JBHSIT010000022.1"/>
</dbReference>
<reference evidence="11" key="1">
    <citation type="journal article" date="2019" name="Int. J. Syst. Evol. Microbiol.">
        <title>The Global Catalogue of Microorganisms (GCM) 10K type strain sequencing project: providing services to taxonomists for standard genome sequencing and annotation.</title>
        <authorList>
            <consortium name="The Broad Institute Genomics Platform"/>
            <consortium name="The Broad Institute Genome Sequencing Center for Infectious Disease"/>
            <person name="Wu L."/>
            <person name="Ma J."/>
        </authorList>
    </citation>
    <scope>NUCLEOTIDE SEQUENCE [LARGE SCALE GENOMIC DNA]</scope>
    <source>
        <strain evidence="11">KLKA75</strain>
    </source>
</reference>
<evidence type="ECO:0000256" key="4">
    <source>
        <dbReference type="ARBA" id="ARBA00022723"/>
    </source>
</evidence>
<dbReference type="SUPFAM" id="SSF56219">
    <property type="entry name" value="DNase I-like"/>
    <property type="match status" value="1"/>
</dbReference>
<dbReference type="Gene3D" id="3.60.10.10">
    <property type="entry name" value="Endonuclease/exonuclease/phosphatase"/>
    <property type="match status" value="1"/>
</dbReference>
<comment type="caution">
    <text evidence="10">The sequence shown here is derived from an EMBL/GenBank/DDBJ whole genome shotgun (WGS) entry which is preliminary data.</text>
</comment>
<gene>
    <name evidence="10" type="ORF">ACFPCY_42180</name>
</gene>
<dbReference type="PANTHER" id="PTHR15822:SF4">
    <property type="entry name" value="TYROSYL-DNA PHOSPHODIESTERASE 2"/>
    <property type="match status" value="1"/>
</dbReference>
<dbReference type="InterPro" id="IPR005135">
    <property type="entry name" value="Endo/exonuclease/phosphatase"/>
</dbReference>
<keyword evidence="5" id="KW-0227">DNA damage</keyword>
<evidence type="ECO:0000313" key="11">
    <source>
        <dbReference type="Proteomes" id="UP001595872"/>
    </source>
</evidence>
<evidence type="ECO:0000256" key="7">
    <source>
        <dbReference type="ARBA" id="ARBA00022842"/>
    </source>
</evidence>
<sequence length="279" mass="30287">MGYDISEPYGPLIESTARVAVWNVWARYGPWRERERAITAVLEGADADVVVLVEAWETPEESQADRLGTRLGLAHRVFRGVPDETASDGGLSGVAVLSRWPLGQVGEQRLGRQDGWDGGFAMFARVNGPRGPLQVFGVTLGWKLGHSVQRQQQVRDLGVYVRKEGDAEAPIVVAGDLNAAPDSDEVRMLTGRAAVPAPGLVFYDAWEVAGDGTAGHTWSNANPWARPVLWPDRRIDYVLSAWPRQGGAGHPVRCGLLGTSPLDGVMPSDHYGVVADLRY</sequence>
<keyword evidence="7" id="KW-0460">Magnesium</keyword>
<comment type="cofactor">
    <cofactor evidence="1">
        <name>Mn(2+)</name>
        <dbReference type="ChEBI" id="CHEBI:29035"/>
    </cofactor>
</comment>
<evidence type="ECO:0000313" key="10">
    <source>
        <dbReference type="EMBL" id="MFC4913955.1"/>
    </source>
</evidence>
<dbReference type="GO" id="GO:0004519">
    <property type="term" value="F:endonuclease activity"/>
    <property type="evidence" value="ECO:0007669"/>
    <property type="project" value="UniProtKB-KW"/>
</dbReference>
<comment type="cofactor">
    <cofactor evidence="2">
        <name>Mg(2+)</name>
        <dbReference type="ChEBI" id="CHEBI:18420"/>
    </cofactor>
</comment>
<keyword evidence="8" id="KW-0234">DNA repair</keyword>
<name>A0ABV9UC42_9ACTN</name>
<dbReference type="Pfam" id="PF03372">
    <property type="entry name" value="Exo_endo_phos"/>
    <property type="match status" value="1"/>
</dbReference>
<dbReference type="PANTHER" id="PTHR15822">
    <property type="entry name" value="TRAF AND TNF RECEPTOR-ASSOCIATED PROTEIN"/>
    <property type="match status" value="1"/>
</dbReference>
<evidence type="ECO:0000256" key="8">
    <source>
        <dbReference type="ARBA" id="ARBA00023204"/>
    </source>
</evidence>
<protein>
    <submittedName>
        <fullName evidence="10">Endonuclease/exonuclease/phosphatase family protein</fullName>
    </submittedName>
</protein>
<feature type="domain" description="Endonuclease/exonuclease/phosphatase" evidence="9">
    <location>
        <begin position="21"/>
        <end position="270"/>
    </location>
</feature>
<accession>A0ABV9UC42</accession>
<evidence type="ECO:0000256" key="5">
    <source>
        <dbReference type="ARBA" id="ARBA00022763"/>
    </source>
</evidence>